<proteinExistence type="predicted"/>
<dbReference type="PROSITE" id="PS50977">
    <property type="entry name" value="HTH_TETR_2"/>
    <property type="match status" value="1"/>
</dbReference>
<dbReference type="Gene3D" id="1.10.357.10">
    <property type="entry name" value="Tetracycline Repressor, domain 2"/>
    <property type="match status" value="1"/>
</dbReference>
<dbReference type="RefSeq" id="WP_182999018.1">
    <property type="nucleotide sequence ID" value="NZ_JABEQJ010000033.1"/>
</dbReference>
<evidence type="ECO:0000259" key="5">
    <source>
        <dbReference type="PROSITE" id="PS50977"/>
    </source>
</evidence>
<dbReference type="EMBL" id="JABEQJ010000033">
    <property type="protein sequence ID" value="MBB2162191.1"/>
    <property type="molecule type" value="Genomic_DNA"/>
</dbReference>
<feature type="domain" description="HTH tetR-type" evidence="5">
    <location>
        <begin position="2"/>
        <end position="62"/>
    </location>
</feature>
<dbReference type="InterPro" id="IPR009057">
    <property type="entry name" value="Homeodomain-like_sf"/>
</dbReference>
<dbReference type="PANTHER" id="PTHR47506">
    <property type="entry name" value="TRANSCRIPTIONAL REGULATORY PROTEIN"/>
    <property type="match status" value="1"/>
</dbReference>
<accession>A0A7W4NQ44</accession>
<gene>
    <name evidence="6" type="ORF">HLH48_18855</name>
</gene>
<evidence type="ECO:0000256" key="3">
    <source>
        <dbReference type="ARBA" id="ARBA00023163"/>
    </source>
</evidence>
<keyword evidence="1" id="KW-0805">Transcription regulation</keyword>
<comment type="caution">
    <text evidence="6">The sequence shown here is derived from an EMBL/GenBank/DDBJ whole genome shotgun (WGS) entry which is preliminary data.</text>
</comment>
<dbReference type="SUPFAM" id="SSF46689">
    <property type="entry name" value="Homeodomain-like"/>
    <property type="match status" value="1"/>
</dbReference>
<dbReference type="Pfam" id="PF00440">
    <property type="entry name" value="TetR_N"/>
    <property type="match status" value="1"/>
</dbReference>
<name>A0A7W4NQ44_9PROT</name>
<organism evidence="6 7">
    <name type="scientific">Gluconacetobacter sacchari</name>
    <dbReference type="NCBI Taxonomy" id="92759"/>
    <lineage>
        <taxon>Bacteria</taxon>
        <taxon>Pseudomonadati</taxon>
        <taxon>Pseudomonadota</taxon>
        <taxon>Alphaproteobacteria</taxon>
        <taxon>Acetobacterales</taxon>
        <taxon>Acetobacteraceae</taxon>
        <taxon>Gluconacetobacter</taxon>
    </lineage>
</organism>
<keyword evidence="2 4" id="KW-0238">DNA-binding</keyword>
<dbReference type="GO" id="GO:0003677">
    <property type="term" value="F:DNA binding"/>
    <property type="evidence" value="ECO:0007669"/>
    <property type="project" value="UniProtKB-UniRule"/>
</dbReference>
<dbReference type="AlphaFoldDB" id="A0A7W4NQ44"/>
<dbReference type="InterPro" id="IPR036271">
    <property type="entry name" value="Tet_transcr_reg_TetR-rel_C_sf"/>
</dbReference>
<evidence type="ECO:0000313" key="7">
    <source>
        <dbReference type="Proteomes" id="UP000589085"/>
    </source>
</evidence>
<dbReference type="InterPro" id="IPR001647">
    <property type="entry name" value="HTH_TetR"/>
</dbReference>
<dbReference type="PRINTS" id="PR00455">
    <property type="entry name" value="HTHTETR"/>
</dbReference>
<evidence type="ECO:0000313" key="6">
    <source>
        <dbReference type="EMBL" id="MBB2162191.1"/>
    </source>
</evidence>
<evidence type="ECO:0000256" key="1">
    <source>
        <dbReference type="ARBA" id="ARBA00023015"/>
    </source>
</evidence>
<dbReference type="PANTHER" id="PTHR47506:SF1">
    <property type="entry name" value="HTH-TYPE TRANSCRIPTIONAL REGULATOR YJDC"/>
    <property type="match status" value="1"/>
</dbReference>
<keyword evidence="3" id="KW-0804">Transcription</keyword>
<feature type="DNA-binding region" description="H-T-H motif" evidence="4">
    <location>
        <begin position="25"/>
        <end position="44"/>
    </location>
</feature>
<evidence type="ECO:0000256" key="4">
    <source>
        <dbReference type="PROSITE-ProRule" id="PRU00335"/>
    </source>
</evidence>
<reference evidence="6 7" key="1">
    <citation type="submission" date="2020-04" db="EMBL/GenBank/DDBJ databases">
        <title>Description of novel Gluconacetobacter.</title>
        <authorList>
            <person name="Sombolestani A."/>
        </authorList>
    </citation>
    <scope>NUCLEOTIDE SEQUENCE [LARGE SCALE GENOMIC DNA]</scope>
    <source>
        <strain evidence="6 7">LMG 19747</strain>
    </source>
</reference>
<dbReference type="Proteomes" id="UP000589085">
    <property type="component" value="Unassembled WGS sequence"/>
</dbReference>
<dbReference type="SUPFAM" id="SSF48498">
    <property type="entry name" value="Tetracyclin repressor-like, C-terminal domain"/>
    <property type="match status" value="1"/>
</dbReference>
<protein>
    <submittedName>
        <fullName evidence="6">TetR/AcrR family transcriptional regulator</fullName>
    </submittedName>
</protein>
<evidence type="ECO:0000256" key="2">
    <source>
        <dbReference type="ARBA" id="ARBA00023125"/>
    </source>
</evidence>
<sequence>MKASYDDIVIAARELFRERGYAGASMQELGERVGLKKSSLYNRLPSKESLVADVLELTLKETFEGLPDPVTDWRQAYRELIERIAAVLGDRGRCVGFHLSFGVPAETTEAKAAVSEFFQALRSGMAEILDMGGVPDAKRVATDALTRLQGATLWLSALGEAEPLRRETEAILLDLERSGEE</sequence>